<feature type="domain" description="Beta-ketoacyl synthase-like N-terminal" evidence="1">
    <location>
        <begin position="21"/>
        <end position="237"/>
    </location>
</feature>
<dbReference type="InterPro" id="IPR016039">
    <property type="entry name" value="Thiolase-like"/>
</dbReference>
<evidence type="ECO:0000313" key="3">
    <source>
        <dbReference type="Proteomes" id="UP000294575"/>
    </source>
</evidence>
<dbReference type="Proteomes" id="UP000294575">
    <property type="component" value="Unassembled WGS sequence"/>
</dbReference>
<proteinExistence type="predicted"/>
<gene>
    <name evidence="2" type="ORF">DFQ45_108110</name>
</gene>
<dbReference type="InterPro" id="IPR014030">
    <property type="entry name" value="Ketoacyl_synth_N"/>
</dbReference>
<accession>A0A4R6TUD3</accession>
<dbReference type="OrthoDB" id="9798676at2"/>
<evidence type="ECO:0000313" key="2">
    <source>
        <dbReference type="EMBL" id="TDQ37330.1"/>
    </source>
</evidence>
<dbReference type="SUPFAM" id="SSF53901">
    <property type="entry name" value="Thiolase-like"/>
    <property type="match status" value="1"/>
</dbReference>
<dbReference type="Pfam" id="PF13723">
    <property type="entry name" value="Ketoacyl-synt_2"/>
    <property type="match status" value="1"/>
</dbReference>
<dbReference type="GO" id="GO:0016746">
    <property type="term" value="F:acyltransferase activity"/>
    <property type="evidence" value="ECO:0007669"/>
    <property type="project" value="InterPro"/>
</dbReference>
<sequence length="242" mass="26566">MQFDIRDWRAWAPGLATPRQWRDWHAHPALPDMAAGQPDVSFLPAMQRRRLSPLARMAFHVAWPLAEMQGAQPVVFCSRHGETPRNLALLTQLGLGEALSPTHFSLSVHNAIIGLWSMFRGDTSEMTALAATSEGLELAVMEAVLLLQAGAPSVLVIVAEENQPEVYLPWIDDVPFAHAIALQLVAGTRWTLEPCASEAKKEAREASESGCPVPPALRLLPLLLGDEVSHCSGNWQWRCTGQ</sequence>
<evidence type="ECO:0000259" key="1">
    <source>
        <dbReference type="Pfam" id="PF13723"/>
    </source>
</evidence>
<keyword evidence="3" id="KW-1185">Reference proteome</keyword>
<reference evidence="2 3" key="1">
    <citation type="submission" date="2019-03" db="EMBL/GenBank/DDBJ databases">
        <title>Genomic Encyclopedia of Type Strains, Phase IV (KMG-IV): sequencing the most valuable type-strain genomes for metagenomic binning, comparative biology and taxonomic classification.</title>
        <authorList>
            <person name="Goeker M."/>
        </authorList>
    </citation>
    <scope>NUCLEOTIDE SEQUENCE [LARGE SCALE GENOMIC DNA]</scope>
    <source>
        <strain evidence="2 3">DSM 28679</strain>
    </source>
</reference>
<dbReference type="AlphaFoldDB" id="A0A4R6TUD3"/>
<dbReference type="EMBL" id="SNYK01000008">
    <property type="protein sequence ID" value="TDQ37330.1"/>
    <property type="molecule type" value="Genomic_DNA"/>
</dbReference>
<name>A0A4R6TUD3_9GAMM</name>
<protein>
    <submittedName>
        <fullName evidence="2">Beta-ketoacyl synthase-like protein</fullName>
    </submittedName>
</protein>
<organism evidence="2 3">
    <name type="scientific">Thiopseudomonas denitrificans</name>
    <dbReference type="NCBI Taxonomy" id="1501432"/>
    <lineage>
        <taxon>Bacteria</taxon>
        <taxon>Pseudomonadati</taxon>
        <taxon>Pseudomonadota</taxon>
        <taxon>Gammaproteobacteria</taxon>
        <taxon>Pseudomonadales</taxon>
        <taxon>Pseudomonadaceae</taxon>
        <taxon>Thiopseudomonas</taxon>
    </lineage>
</organism>
<comment type="caution">
    <text evidence="2">The sequence shown here is derived from an EMBL/GenBank/DDBJ whole genome shotgun (WGS) entry which is preliminary data.</text>
</comment>